<dbReference type="Proteomes" id="UP000000709">
    <property type="component" value="Unassembled WGS sequence"/>
</dbReference>
<gene>
    <name evidence="1" type="ORF">SPAPADRAFT_66724</name>
</gene>
<dbReference type="InParanoid" id="G3AP27"/>
<organism evidence="2">
    <name type="scientific">Spathaspora passalidarum (strain NRRL Y-27907 / 11-Y1)</name>
    <dbReference type="NCBI Taxonomy" id="619300"/>
    <lineage>
        <taxon>Eukaryota</taxon>
        <taxon>Fungi</taxon>
        <taxon>Dikarya</taxon>
        <taxon>Ascomycota</taxon>
        <taxon>Saccharomycotina</taxon>
        <taxon>Pichiomycetes</taxon>
        <taxon>Debaryomycetaceae</taxon>
        <taxon>Spathaspora</taxon>
    </lineage>
</organism>
<dbReference type="EMBL" id="GL996502">
    <property type="protein sequence ID" value="EGW32058.1"/>
    <property type="molecule type" value="Genomic_DNA"/>
</dbReference>
<evidence type="ECO:0000313" key="1">
    <source>
        <dbReference type="EMBL" id="EGW32058.1"/>
    </source>
</evidence>
<dbReference type="GeneID" id="18875114"/>
<proteinExistence type="predicted"/>
<protein>
    <submittedName>
        <fullName evidence="1">Uncharacterized protein</fullName>
    </submittedName>
</protein>
<evidence type="ECO:0000313" key="2">
    <source>
        <dbReference type="Proteomes" id="UP000000709"/>
    </source>
</evidence>
<dbReference type="RefSeq" id="XP_007375334.1">
    <property type="nucleotide sequence ID" value="XM_007375272.1"/>
</dbReference>
<dbReference type="HOGENOM" id="CLU_855724_0_0_1"/>
<dbReference type="KEGG" id="spaa:SPAPADRAFT_66724"/>
<name>G3AP27_SPAPN</name>
<dbReference type="AlphaFoldDB" id="G3AP27"/>
<reference evidence="1 2" key="1">
    <citation type="journal article" date="2011" name="Proc. Natl. Acad. Sci. U.S.A.">
        <title>Comparative genomics of xylose-fermenting fungi for enhanced biofuel production.</title>
        <authorList>
            <person name="Wohlbach D.J."/>
            <person name="Kuo A."/>
            <person name="Sato T.K."/>
            <person name="Potts K.M."/>
            <person name="Salamov A.A."/>
            <person name="LaButti K.M."/>
            <person name="Sun H."/>
            <person name="Clum A."/>
            <person name="Pangilinan J.L."/>
            <person name="Lindquist E.A."/>
            <person name="Lucas S."/>
            <person name="Lapidus A."/>
            <person name="Jin M."/>
            <person name="Gunawan C."/>
            <person name="Balan V."/>
            <person name="Dale B.E."/>
            <person name="Jeffries T.W."/>
            <person name="Zinkel R."/>
            <person name="Barry K.W."/>
            <person name="Grigoriev I.V."/>
            <person name="Gasch A.P."/>
        </authorList>
    </citation>
    <scope>NUCLEOTIDE SEQUENCE [LARGE SCALE GENOMIC DNA]</scope>
    <source>
        <strain evidence="2">NRRL Y-27907 / 11-Y1</strain>
    </source>
</reference>
<accession>G3AP27</accession>
<keyword evidence="2" id="KW-1185">Reference proteome</keyword>
<sequence length="325" mass="37852">MSSDQNQYFEINKNLVEQFMEFIINSGRETKSNIKSSVYKNCESIIKDFSSLKRYKSQNSDRIEHWEISYNKFRITEPELFNALCEYQTFDRAPKQKMEGIIYTGEDLKVYVEILKKILDKIILKKIQGSGYEEEKDIFNTMRNVVKTDSKNFPHIRLENAIRKVDAKARDFLSSSSLDDAFVKMRSLRSTGPDPAYNFIIKFNDFFEYILMLNWMIQTKLVHVAANVLLPTYELHLQQIEDGKVPTAYMKPNEFAETVMRQSEFINLTSRGRPLNINLLQAGKSLSTKPIVNGLNNLDRSDKNATGKKKRNRNMKYLSNVKGDK</sequence>